<keyword evidence="7" id="KW-1185">Reference proteome</keyword>
<evidence type="ECO:0000256" key="3">
    <source>
        <dbReference type="ARBA" id="ARBA00023237"/>
    </source>
</evidence>
<protein>
    <submittedName>
        <fullName evidence="6">Dot/Icm secretion system protein IcmN</fullName>
    </submittedName>
</protein>
<keyword evidence="4" id="KW-0732">Signal</keyword>
<dbReference type="Gene3D" id="3.30.1330.60">
    <property type="entry name" value="OmpA-like domain"/>
    <property type="match status" value="1"/>
</dbReference>
<dbReference type="InterPro" id="IPR036737">
    <property type="entry name" value="OmpA-like_sf"/>
</dbReference>
<dbReference type="SUPFAM" id="SSF103088">
    <property type="entry name" value="OmpA-like"/>
    <property type="match status" value="1"/>
</dbReference>
<dbReference type="KEGG" id="rvi:RVIR1_06080"/>
<dbReference type="AlphaFoldDB" id="A0A2Z5UU97"/>
<proteinExistence type="predicted"/>
<feature type="chain" id="PRO_5016269556" evidence="4">
    <location>
        <begin position="21"/>
        <end position="184"/>
    </location>
</feature>
<dbReference type="EMBL" id="AP018005">
    <property type="protein sequence ID" value="BBB15109.1"/>
    <property type="molecule type" value="Genomic_DNA"/>
</dbReference>
<evidence type="ECO:0000256" key="2">
    <source>
        <dbReference type="ARBA" id="ARBA00023136"/>
    </source>
</evidence>
<evidence type="ECO:0000256" key="4">
    <source>
        <dbReference type="SAM" id="SignalP"/>
    </source>
</evidence>
<feature type="domain" description="OmpA-like" evidence="5">
    <location>
        <begin position="68"/>
        <end position="149"/>
    </location>
</feature>
<dbReference type="InterPro" id="IPR050330">
    <property type="entry name" value="Bact_OuterMem_StrucFunc"/>
</dbReference>
<dbReference type="Pfam" id="PF00691">
    <property type="entry name" value="OmpA"/>
    <property type="match status" value="1"/>
</dbReference>
<dbReference type="OrthoDB" id="5652883at2"/>
<dbReference type="InterPro" id="IPR006664">
    <property type="entry name" value="OMP_bac"/>
</dbReference>
<comment type="subcellular location">
    <subcellularLocation>
        <location evidence="1">Cell outer membrane</location>
    </subcellularLocation>
</comment>
<dbReference type="PANTHER" id="PTHR30329:SF21">
    <property type="entry name" value="LIPOPROTEIN YIAD-RELATED"/>
    <property type="match status" value="1"/>
</dbReference>
<evidence type="ECO:0000313" key="7">
    <source>
        <dbReference type="Proteomes" id="UP000282483"/>
    </source>
</evidence>
<dbReference type="RefSeq" id="WP_126322596.1">
    <property type="nucleotide sequence ID" value="NZ_AP018005.1"/>
</dbReference>
<keyword evidence="2" id="KW-0472">Membrane</keyword>
<name>A0A2Z5UU97_9COXI</name>
<dbReference type="Proteomes" id="UP000282483">
    <property type="component" value="Chromosome"/>
</dbReference>
<dbReference type="PROSITE" id="PS51257">
    <property type="entry name" value="PROKAR_LIPOPROTEIN"/>
    <property type="match status" value="1"/>
</dbReference>
<accession>A0A2Z5UU97</accession>
<reference evidence="6 7" key="1">
    <citation type="submission" date="2017-03" db="EMBL/GenBank/DDBJ databases">
        <title>The genome sequence of Candidatus Rickettsiella viridis.</title>
        <authorList>
            <person name="Nikoh N."/>
            <person name="Tsuchida T."/>
            <person name="Yamaguchi K."/>
            <person name="Maeda T."/>
            <person name="Shigenobu S."/>
            <person name="Fukatsu T."/>
        </authorList>
    </citation>
    <scope>NUCLEOTIDE SEQUENCE [LARGE SCALE GENOMIC DNA]</scope>
    <source>
        <strain evidence="6 7">Ap-RA04</strain>
    </source>
</reference>
<organism evidence="6 7">
    <name type="scientific">Candidatus Rickettsiella viridis</name>
    <dbReference type="NCBI Taxonomy" id="676208"/>
    <lineage>
        <taxon>Bacteria</taxon>
        <taxon>Pseudomonadati</taxon>
        <taxon>Pseudomonadota</taxon>
        <taxon>Gammaproteobacteria</taxon>
        <taxon>Legionellales</taxon>
        <taxon>Coxiellaceae</taxon>
        <taxon>Rickettsiella</taxon>
    </lineage>
</organism>
<dbReference type="InterPro" id="IPR006665">
    <property type="entry name" value="OmpA-like"/>
</dbReference>
<evidence type="ECO:0000259" key="5">
    <source>
        <dbReference type="Pfam" id="PF00691"/>
    </source>
</evidence>
<gene>
    <name evidence="6" type="primary">icmN</name>
    <name evidence="6" type="ORF">RVIR1_06080</name>
</gene>
<dbReference type="PANTHER" id="PTHR30329">
    <property type="entry name" value="STATOR ELEMENT OF FLAGELLAR MOTOR COMPLEX"/>
    <property type="match status" value="1"/>
</dbReference>
<feature type="signal peptide" evidence="4">
    <location>
        <begin position="1"/>
        <end position="20"/>
    </location>
</feature>
<keyword evidence="3" id="KW-0998">Cell outer membrane</keyword>
<evidence type="ECO:0000313" key="6">
    <source>
        <dbReference type="EMBL" id="BBB15109.1"/>
    </source>
</evidence>
<evidence type="ECO:0000256" key="1">
    <source>
        <dbReference type="ARBA" id="ARBA00004442"/>
    </source>
</evidence>
<dbReference type="PRINTS" id="PR01021">
    <property type="entry name" value="OMPADOMAIN"/>
</dbReference>
<dbReference type="GO" id="GO:0009279">
    <property type="term" value="C:cell outer membrane"/>
    <property type="evidence" value="ECO:0007669"/>
    <property type="project" value="UniProtKB-SubCell"/>
</dbReference>
<sequence>MKSCYFFVLSVLLLSGCASQRPSDMPMPIVPGSAVYQQQNQIDNLKKGGVQVIQLGDELRLVLPTKRFFSKNTYVLKPASSPSLDQIVVFLNQRKNFGINVLAYTPSLEVADDFKPNTSLEQQQAQAIVDYLLQRGLNTRLITATAWTGVSDKQKQGSGCFSDDAPGVFSVEIRARLLQPEQSQ</sequence>